<dbReference type="SUPFAM" id="SSF50370">
    <property type="entry name" value="Ricin B-like lectins"/>
    <property type="match status" value="1"/>
</dbReference>
<dbReference type="EMBL" id="JARTCD010000012">
    <property type="protein sequence ID" value="KAJ8660658.1"/>
    <property type="molecule type" value="Genomic_DNA"/>
</dbReference>
<proteinExistence type="predicted"/>
<evidence type="ECO:0000256" key="1">
    <source>
        <dbReference type="SAM" id="MobiDB-lite"/>
    </source>
</evidence>
<sequence>MTVSNTSFPIGYFYIISQMNGLVLGIRGDQEAATIGSKIVMVEKKQESPERDGQLWIHQDGFLTNKLTGLVLDINAAQSFIAIFTGEKRLYLDSMKEKDAANDQRFGFEKDPGFIFQLSDPNMVVDIRHEETDPDSRVMIYPRKPLTVPEGKPKPVKNQLWTLELSDPPRQVDSDDEDEDDSKRARMRAWFGNWKGWGERKKEMLHEERLHEAHEKVYKDEKKKKKSTLSNELIAGAVGYEAVHLWEKKRERDGEEDLSASKKLIAEFAASELVKVLASRGEEDDDDKSSAKKKLMTRMAIMAATNYFESKHGS</sequence>
<comment type="caution">
    <text evidence="2">The sequence shown here is derived from an EMBL/GenBank/DDBJ whole genome shotgun (WGS) entry which is preliminary data.</text>
</comment>
<dbReference type="AlphaFoldDB" id="A0AAD7V8P0"/>
<dbReference type="Pfam" id="PF12585">
    <property type="entry name" value="DUF3759"/>
    <property type="match status" value="1"/>
</dbReference>
<protein>
    <submittedName>
        <fullName evidence="2">Uncharacterized protein</fullName>
    </submittedName>
</protein>
<evidence type="ECO:0000313" key="2">
    <source>
        <dbReference type="EMBL" id="KAJ8660658.1"/>
    </source>
</evidence>
<organism evidence="2 3">
    <name type="scientific">Lichtheimia ornata</name>
    <dbReference type="NCBI Taxonomy" id="688661"/>
    <lineage>
        <taxon>Eukaryota</taxon>
        <taxon>Fungi</taxon>
        <taxon>Fungi incertae sedis</taxon>
        <taxon>Mucoromycota</taxon>
        <taxon>Mucoromycotina</taxon>
        <taxon>Mucoromycetes</taxon>
        <taxon>Mucorales</taxon>
        <taxon>Lichtheimiaceae</taxon>
        <taxon>Lichtheimia</taxon>
    </lineage>
</organism>
<dbReference type="Gene3D" id="2.80.10.50">
    <property type="match status" value="1"/>
</dbReference>
<keyword evidence="3" id="KW-1185">Reference proteome</keyword>
<evidence type="ECO:0000313" key="3">
    <source>
        <dbReference type="Proteomes" id="UP001234581"/>
    </source>
</evidence>
<accession>A0AAD7V8P0</accession>
<dbReference type="PANTHER" id="PTHR37450:SF1">
    <property type="entry name" value="CIPC PROTEIN"/>
    <property type="match status" value="1"/>
</dbReference>
<name>A0AAD7V8P0_9FUNG</name>
<gene>
    <name evidence="2" type="ORF">O0I10_003706</name>
</gene>
<dbReference type="InterPro" id="IPR035992">
    <property type="entry name" value="Ricin_B-like_lectins"/>
</dbReference>
<dbReference type="PANTHER" id="PTHR37450">
    <property type="entry name" value="CIPC PROTEIN"/>
    <property type="match status" value="1"/>
</dbReference>
<feature type="region of interest" description="Disordered" evidence="1">
    <location>
        <begin position="146"/>
        <end position="183"/>
    </location>
</feature>
<dbReference type="GeneID" id="83211119"/>
<dbReference type="InterPro" id="IPR022234">
    <property type="entry name" value="DUF3759"/>
</dbReference>
<dbReference type="RefSeq" id="XP_058345571.1">
    <property type="nucleotide sequence ID" value="XM_058483773.1"/>
</dbReference>
<reference evidence="2 3" key="1">
    <citation type="submission" date="2023-03" db="EMBL/GenBank/DDBJ databases">
        <title>Genome sequence of Lichtheimia ornata CBS 291.66.</title>
        <authorList>
            <person name="Mohabir J.T."/>
            <person name="Shea T.P."/>
            <person name="Kurbessoian T."/>
            <person name="Berby B."/>
            <person name="Fontaine J."/>
            <person name="Livny J."/>
            <person name="Gnirke A."/>
            <person name="Stajich J.E."/>
            <person name="Cuomo C.A."/>
        </authorList>
    </citation>
    <scope>NUCLEOTIDE SEQUENCE [LARGE SCALE GENOMIC DNA]</scope>
    <source>
        <strain evidence="2">CBS 291.66</strain>
    </source>
</reference>
<dbReference type="Proteomes" id="UP001234581">
    <property type="component" value="Unassembled WGS sequence"/>
</dbReference>